<dbReference type="SUPFAM" id="SSF56672">
    <property type="entry name" value="DNA/RNA polymerases"/>
    <property type="match status" value="1"/>
</dbReference>
<proteinExistence type="predicted"/>
<dbReference type="Proteomes" id="UP000604046">
    <property type="component" value="Unassembled WGS sequence"/>
</dbReference>
<dbReference type="OrthoDB" id="444522at2759"/>
<name>A0A812I8H0_9DINO</name>
<accession>A0A812I8H0</accession>
<organism evidence="2 3">
    <name type="scientific">Symbiodinium natans</name>
    <dbReference type="NCBI Taxonomy" id="878477"/>
    <lineage>
        <taxon>Eukaryota</taxon>
        <taxon>Sar</taxon>
        <taxon>Alveolata</taxon>
        <taxon>Dinophyceae</taxon>
        <taxon>Suessiales</taxon>
        <taxon>Symbiodiniaceae</taxon>
        <taxon>Symbiodinium</taxon>
    </lineage>
</organism>
<feature type="region of interest" description="Disordered" evidence="1">
    <location>
        <begin position="863"/>
        <end position="891"/>
    </location>
</feature>
<reference evidence="2" key="1">
    <citation type="submission" date="2021-02" db="EMBL/GenBank/DDBJ databases">
        <authorList>
            <person name="Dougan E. K."/>
            <person name="Rhodes N."/>
            <person name="Thang M."/>
            <person name="Chan C."/>
        </authorList>
    </citation>
    <scope>NUCLEOTIDE SEQUENCE</scope>
</reference>
<dbReference type="EMBL" id="CAJNDS010000212">
    <property type="protein sequence ID" value="CAE7029038.1"/>
    <property type="molecule type" value="Genomic_DNA"/>
</dbReference>
<comment type="caution">
    <text evidence="2">The sequence shown here is derived from an EMBL/GenBank/DDBJ whole genome shotgun (WGS) entry which is preliminary data.</text>
</comment>
<evidence type="ECO:0000313" key="2">
    <source>
        <dbReference type="EMBL" id="CAE7029038.1"/>
    </source>
</evidence>
<keyword evidence="3" id="KW-1185">Reference proteome</keyword>
<sequence length="1560" mass="171537">MNSTLDSAAAFHARALEVGLEPAFLKLLEDGGVTTMGTLAFISPYQVGHSDESPLIDALKTVVKRDLTPKELFVTRRLWYEASTTAMGELRQKVERSDSTEPVRLAIAERTTRLEEQRKRLNGVHFSSDSEPSYKVTDLVFQQGTDQQLIWLPWEKYTSRAQEIVSNKADLSISFDNSGSLRLNKKLQEAHCSLNGELQVRQALQRRSLCYDLAQLCSFSEMEAYHEEMFSLLSRPPAPGRLCISMGQVREADKVLFLKIAEATRGALSQRPDGSKPMEQQLKALKTHPQVQFCVIPGSAPEHAPRVSPYELWGKGPKGKGGKEGKGPKGGRGKGLAVFLPARVKLSAECAGPPLQTGDLCTKASFSVQDILAFFHAIPGDPLPEGKLADSGRCFTTGSFVRGPLVGLRVNSRLYPDFSRALCTFVNAEAPQDFLYSAIAIFENLQVGRHRDTNNFPNSLNFVYPLSDFTGGSILCYSTASVGPKRLTFEGGPVLFDARAFEHEVEAWSGERAVLVAFSTRGVQALPAMDRAFLKDLGFRLPWSGASNLHLQSDFDWCVSEVDSSSPGAGCPLVASGGRVLEPTPVFPPEPPAGVSAPAPSSSCPLFVEVFAGCARLSAEFAAAGFHVLAVDGPHNKHKPLHQVWTLDLTLKTCQELLVQRLLASDVLLIHVGLPCGTGSRARERPLPEHVLASGVEQPRPLRSSDHVLGVPNLSPKEAAKVEAANSLAAFTIKLLALARDNAWHISIENPVRSWMWAVLAKFVLDQKSPGLASFYSDLHHVDYAQCMLGGQRAKMSRLLTSLDALCPLACECDGQHKHLPFALTRVSNRWQFDTALEAEYPLALCQKFCSLVKATLPLQPRPLPRPTEFQSSRPSQGEFRELVQERGAGGSRSTFGVFHTKHEFTQKALALDHPFDNASAIDDNTRRNIFDLLTEGLSSVAQKRIDAGKRVRQMAQELAVEEARFQATLPSHAQKVLKGKCVLVWRQLLKETNFPDLSVGELMEGVDLVGRPTKSQLYPWKEVPATSSPQDLLDSAVWREPMLKKGVDPDDPQSDLVEKLWDCTLQEVQRGFLRGPFASADQVRSELGEEVFCSTRRFLVIQGGPENPKYRPIDDFKESGVNSAYHALDHLRLHDVDFFVTLCRFICSSISEQGTVAVRLGSGQLLEGKASQDFGRNCKWVGRCLDLEKAYKQVPLSAGSLKFAVLLVREPSSGLYRYFISNSLPFGACAAVFSFNRVSRSLLHLTTCLLGVIGGVFYDDFPMIEPSLTARLCSLSVESLLDTLGWKYSRDAEKDRPFASTFNLLGVQLSLGAFHLGNIELQNKPGRVSKMLSLARGFAESGVLSYAEALSLQGQLNFMVGFAAGRSLKLVSRALSNLVHGSRKWSAEEVRALGVYLVGCLERLAPRVLCLRVKCCPLVVFTDAAYEGGVATWGLVLIDPASGRREVAGGCIPSQLVDLWHLDAKDQVISQAEAFAMVLARTYIASFAKGRRTFFFVDNEAARYSMIRGSSPSRSMLVLAHSFYASEEVDRLIAWIERVPSLRTSQTCRVAGRHPQLQA</sequence>
<dbReference type="Gene3D" id="3.60.130.30">
    <property type="match status" value="1"/>
</dbReference>
<evidence type="ECO:0000256" key="1">
    <source>
        <dbReference type="SAM" id="MobiDB-lite"/>
    </source>
</evidence>
<gene>
    <name evidence="2" type="primary">gpt</name>
    <name evidence="2" type="ORF">SNAT2548_LOCUS3467</name>
</gene>
<protein>
    <submittedName>
        <fullName evidence="2">Gpt protein</fullName>
    </submittedName>
</protein>
<feature type="region of interest" description="Disordered" evidence="1">
    <location>
        <begin position="306"/>
        <end position="332"/>
    </location>
</feature>
<dbReference type="InterPro" id="IPR043502">
    <property type="entry name" value="DNA/RNA_pol_sf"/>
</dbReference>
<evidence type="ECO:0000313" key="3">
    <source>
        <dbReference type="Proteomes" id="UP000604046"/>
    </source>
</evidence>